<reference evidence="7" key="1">
    <citation type="journal article" date="2014" name="Stand. Genomic Sci.">
        <title>Genome sequence of the exopolysaccharide-producing Salipiger mucosus type strain (DSM 16094(T)), a moderately halophilic member of the Roseobacter clade.</title>
        <authorList>
            <person name="Riedel T."/>
            <person name="Spring S."/>
            <person name="Fiebig A."/>
            <person name="Petersen J."/>
            <person name="Kyrpides N.C."/>
            <person name="Goker M."/>
            <person name="Klenk H.P."/>
        </authorList>
    </citation>
    <scope>NUCLEOTIDE SEQUENCE [LARGE SCALE GENOMIC DNA]</scope>
    <source>
        <strain evidence="7">DSM 16094</strain>
    </source>
</reference>
<dbReference type="InterPro" id="IPR000847">
    <property type="entry name" value="LysR_HTH_N"/>
</dbReference>
<keyword evidence="7" id="KW-1185">Reference proteome</keyword>
<dbReference type="PANTHER" id="PTHR30537">
    <property type="entry name" value="HTH-TYPE TRANSCRIPTIONAL REGULATOR"/>
    <property type="match status" value="1"/>
</dbReference>
<sequence length="283" mass="31935">MQGASEVLGVTASAVSQQIQAIEAHIGVRLFSRTGRKVVLTEAGERYYELIRDEIERITVATEQMRGLSSFTVLNIRVTPTFANKWILPRLPDFMEKHPDIELRLDATNDPPDFGRENIDLEIRHGTGDWRGMYVECLADERVQVLCAPDYAAAASLDIEDLPDYRLIHSVKNVTQWANWFEIQGFEPAKPLCRTLFDRAHMSIDMAASGVGIVLESRLTASAELASGRLICPMKPGLKDVWQQSLWLVCPSPHLNRRKVRRFIDWLKSTLEPLETAPALPRG</sequence>
<organism evidence="6 7">
    <name type="scientific">Salipiger mucosus DSM 16094</name>
    <dbReference type="NCBI Taxonomy" id="1123237"/>
    <lineage>
        <taxon>Bacteria</taxon>
        <taxon>Pseudomonadati</taxon>
        <taxon>Pseudomonadota</taxon>
        <taxon>Alphaproteobacteria</taxon>
        <taxon>Rhodobacterales</taxon>
        <taxon>Roseobacteraceae</taxon>
        <taxon>Salipiger</taxon>
    </lineage>
</organism>
<dbReference type="AlphaFoldDB" id="S9QV34"/>
<evidence type="ECO:0000256" key="4">
    <source>
        <dbReference type="ARBA" id="ARBA00023163"/>
    </source>
</evidence>
<dbReference type="GO" id="GO:0006351">
    <property type="term" value="P:DNA-templated transcription"/>
    <property type="evidence" value="ECO:0007669"/>
    <property type="project" value="TreeGrafter"/>
</dbReference>
<dbReference type="SUPFAM" id="SSF46785">
    <property type="entry name" value="Winged helix' DNA-binding domain"/>
    <property type="match status" value="1"/>
</dbReference>
<dbReference type="HOGENOM" id="CLU_039613_37_0_5"/>
<feature type="domain" description="HTH lysR-type" evidence="5">
    <location>
        <begin position="1"/>
        <end position="41"/>
    </location>
</feature>
<gene>
    <name evidence="6" type="ORF">Salmuc_02045</name>
</gene>
<comment type="caution">
    <text evidence="6">The sequence shown here is derived from an EMBL/GenBank/DDBJ whole genome shotgun (WGS) entry which is preliminary data.</text>
</comment>
<keyword evidence="3" id="KW-0238">DNA-binding</keyword>
<dbReference type="Gene3D" id="3.40.190.10">
    <property type="entry name" value="Periplasmic binding protein-like II"/>
    <property type="match status" value="2"/>
</dbReference>
<evidence type="ECO:0000256" key="3">
    <source>
        <dbReference type="ARBA" id="ARBA00023125"/>
    </source>
</evidence>
<dbReference type="GO" id="GO:0003700">
    <property type="term" value="F:DNA-binding transcription factor activity"/>
    <property type="evidence" value="ECO:0007669"/>
    <property type="project" value="InterPro"/>
</dbReference>
<dbReference type="InterPro" id="IPR058163">
    <property type="entry name" value="LysR-type_TF_proteobact-type"/>
</dbReference>
<evidence type="ECO:0000256" key="1">
    <source>
        <dbReference type="ARBA" id="ARBA00009437"/>
    </source>
</evidence>
<keyword evidence="4" id="KW-0804">Transcription</keyword>
<dbReference type="PROSITE" id="PS50931">
    <property type="entry name" value="HTH_LYSR"/>
    <property type="match status" value="1"/>
</dbReference>
<dbReference type="eggNOG" id="COG0583">
    <property type="taxonomic scope" value="Bacteria"/>
</dbReference>
<name>S9QV34_9RHOB</name>
<dbReference type="InterPro" id="IPR005119">
    <property type="entry name" value="LysR_subst-bd"/>
</dbReference>
<keyword evidence="2" id="KW-0805">Transcription regulation</keyword>
<dbReference type="Gene3D" id="1.10.10.10">
    <property type="entry name" value="Winged helix-like DNA-binding domain superfamily/Winged helix DNA-binding domain"/>
    <property type="match status" value="1"/>
</dbReference>
<comment type="similarity">
    <text evidence="1">Belongs to the LysR transcriptional regulatory family.</text>
</comment>
<evidence type="ECO:0000313" key="6">
    <source>
        <dbReference type="EMBL" id="EPX83437.1"/>
    </source>
</evidence>
<evidence type="ECO:0000313" key="7">
    <source>
        <dbReference type="Proteomes" id="UP000015347"/>
    </source>
</evidence>
<protein>
    <submittedName>
        <fullName evidence="6">Transcriptional regulator, LysR family</fullName>
    </submittedName>
</protein>
<dbReference type="STRING" id="1123237.Salmuc_02045"/>
<proteinExistence type="inferred from homology"/>
<accession>S9QV34</accession>
<dbReference type="SUPFAM" id="SSF53850">
    <property type="entry name" value="Periplasmic binding protein-like II"/>
    <property type="match status" value="1"/>
</dbReference>
<evidence type="ECO:0000259" key="5">
    <source>
        <dbReference type="PROSITE" id="PS50931"/>
    </source>
</evidence>
<dbReference type="Proteomes" id="UP000015347">
    <property type="component" value="Unassembled WGS sequence"/>
</dbReference>
<dbReference type="InterPro" id="IPR036390">
    <property type="entry name" value="WH_DNA-bd_sf"/>
</dbReference>
<dbReference type="PANTHER" id="PTHR30537:SF74">
    <property type="entry name" value="HTH-TYPE TRANSCRIPTIONAL REGULATOR TRPI"/>
    <property type="match status" value="1"/>
</dbReference>
<dbReference type="EMBL" id="APVH01000015">
    <property type="protein sequence ID" value="EPX83437.1"/>
    <property type="molecule type" value="Genomic_DNA"/>
</dbReference>
<dbReference type="Pfam" id="PF00126">
    <property type="entry name" value="HTH_1"/>
    <property type="match status" value="1"/>
</dbReference>
<evidence type="ECO:0000256" key="2">
    <source>
        <dbReference type="ARBA" id="ARBA00023015"/>
    </source>
</evidence>
<dbReference type="GO" id="GO:0043565">
    <property type="term" value="F:sequence-specific DNA binding"/>
    <property type="evidence" value="ECO:0007669"/>
    <property type="project" value="TreeGrafter"/>
</dbReference>
<dbReference type="Pfam" id="PF03466">
    <property type="entry name" value="LysR_substrate"/>
    <property type="match status" value="1"/>
</dbReference>
<dbReference type="InterPro" id="IPR036388">
    <property type="entry name" value="WH-like_DNA-bd_sf"/>
</dbReference>
<dbReference type="CDD" id="cd08432">
    <property type="entry name" value="PBP2_GcdR_TrpI_HvrB_AmpR_like"/>
    <property type="match status" value="1"/>
</dbReference>